<dbReference type="RefSeq" id="WP_054360139.1">
    <property type="nucleotide sequence ID" value="NZ_JAPCYQ010000001.1"/>
</dbReference>
<organism evidence="2 3">
    <name type="scientific">Prosthecodimorpha hirschii</name>
    <dbReference type="NCBI Taxonomy" id="665126"/>
    <lineage>
        <taxon>Bacteria</taxon>
        <taxon>Pseudomonadati</taxon>
        <taxon>Pseudomonadota</taxon>
        <taxon>Alphaproteobacteria</taxon>
        <taxon>Hyphomicrobiales</taxon>
        <taxon>Ancalomicrobiaceae</taxon>
        <taxon>Prosthecodimorpha</taxon>
    </lineage>
</organism>
<feature type="transmembrane region" description="Helical" evidence="1">
    <location>
        <begin position="73"/>
        <end position="94"/>
    </location>
</feature>
<accession>A0A0P6W639</accession>
<gene>
    <name evidence="2" type="ORF">ABB55_18610</name>
</gene>
<feature type="transmembrane region" description="Helical" evidence="1">
    <location>
        <begin position="39"/>
        <end position="61"/>
    </location>
</feature>
<reference evidence="2 3" key="1">
    <citation type="submission" date="2015-09" db="EMBL/GenBank/DDBJ databases">
        <authorList>
            <person name="Jackson K.R."/>
            <person name="Lunt B.L."/>
            <person name="Fisher J.N.B."/>
            <person name="Gardner A.V."/>
            <person name="Bailey M.E."/>
            <person name="Deus L.M."/>
            <person name="Earl A.S."/>
            <person name="Gibby P.D."/>
            <person name="Hartmann K.A."/>
            <person name="Liu J.E."/>
            <person name="Manci A.M."/>
            <person name="Nielsen D.A."/>
            <person name="Solomon M.B."/>
            <person name="Breakwell D.P."/>
            <person name="Burnett S.H."/>
            <person name="Grose J.H."/>
        </authorList>
    </citation>
    <scope>NUCLEOTIDE SEQUENCE [LARGE SCALE GENOMIC DNA]</scope>
    <source>
        <strain evidence="2 3">16</strain>
    </source>
</reference>
<evidence type="ECO:0000313" key="3">
    <source>
        <dbReference type="Proteomes" id="UP000048984"/>
    </source>
</evidence>
<keyword evidence="3" id="KW-1185">Reference proteome</keyword>
<proteinExistence type="predicted"/>
<comment type="caution">
    <text evidence="2">The sequence shown here is derived from an EMBL/GenBank/DDBJ whole genome shotgun (WGS) entry which is preliminary data.</text>
</comment>
<feature type="transmembrane region" description="Helical" evidence="1">
    <location>
        <begin position="12"/>
        <end position="32"/>
    </location>
</feature>
<dbReference type="Proteomes" id="UP000048984">
    <property type="component" value="Unassembled WGS sequence"/>
</dbReference>
<reference evidence="2 3" key="2">
    <citation type="submission" date="2015-10" db="EMBL/GenBank/DDBJ databases">
        <title>Draft Genome Sequence of Prosthecomicrobium hirschii ATCC 27832.</title>
        <authorList>
            <person name="Daniel J."/>
            <person name="Givan S.A."/>
            <person name="Brun Y.V."/>
            <person name="Brown P.J."/>
        </authorList>
    </citation>
    <scope>NUCLEOTIDE SEQUENCE [LARGE SCALE GENOMIC DNA]</scope>
    <source>
        <strain evidence="2 3">16</strain>
    </source>
</reference>
<keyword evidence="1" id="KW-0472">Membrane</keyword>
<name>A0A0P6W639_9HYPH</name>
<keyword evidence="1" id="KW-1133">Transmembrane helix</keyword>
<evidence type="ECO:0000256" key="1">
    <source>
        <dbReference type="SAM" id="Phobius"/>
    </source>
</evidence>
<dbReference type="AlphaFoldDB" id="A0A0P6W639"/>
<sequence length="101" mass="10944">MLQDLDSNSWMVVSVAVVFGAFWLGWIADMILDTAGLGVLLNWLLATLGAFGGIYGFDFALRHHHVPLAYADGFVWVAAAIASGTLALLSWLLVRAVIRLL</sequence>
<keyword evidence="1" id="KW-0812">Transmembrane</keyword>
<evidence type="ECO:0000313" key="2">
    <source>
        <dbReference type="EMBL" id="KPL53974.1"/>
    </source>
</evidence>
<dbReference type="EMBL" id="LJYW01000001">
    <property type="protein sequence ID" value="KPL53974.1"/>
    <property type="molecule type" value="Genomic_DNA"/>
</dbReference>
<protein>
    <submittedName>
        <fullName evidence="2">Uncharacterized protein</fullName>
    </submittedName>
</protein>